<dbReference type="Proteomes" id="UP000321204">
    <property type="component" value="Chromosome"/>
</dbReference>
<dbReference type="AlphaFoldDB" id="A0A5B8UEJ1"/>
<organism evidence="2 3">
    <name type="scientific">Flavisolibacter ginsenosidimutans</name>
    <dbReference type="NCBI Taxonomy" id="661481"/>
    <lineage>
        <taxon>Bacteria</taxon>
        <taxon>Pseudomonadati</taxon>
        <taxon>Bacteroidota</taxon>
        <taxon>Chitinophagia</taxon>
        <taxon>Chitinophagales</taxon>
        <taxon>Chitinophagaceae</taxon>
        <taxon>Flavisolibacter</taxon>
    </lineage>
</organism>
<dbReference type="KEGG" id="fgg:FSB75_02025"/>
<keyword evidence="1" id="KW-1133">Transmembrane helix</keyword>
<reference evidence="2 3" key="1">
    <citation type="journal article" date="2015" name="Int. J. Syst. Evol. Microbiol.">
        <title>Flavisolibacter ginsenosidimutans sp. nov., with ginsenoside-converting activity isolated from soil used for cultivating ginseng.</title>
        <authorList>
            <person name="Zhao Y."/>
            <person name="Liu Q."/>
            <person name="Kang M.S."/>
            <person name="Jin F."/>
            <person name="Yu H."/>
            <person name="Im W.T."/>
        </authorList>
    </citation>
    <scope>NUCLEOTIDE SEQUENCE [LARGE SCALE GENOMIC DNA]</scope>
    <source>
        <strain evidence="2 3">Gsoil 636</strain>
    </source>
</reference>
<evidence type="ECO:0000313" key="2">
    <source>
        <dbReference type="EMBL" id="QEC54726.1"/>
    </source>
</evidence>
<accession>A0A5B8UEJ1</accession>
<protein>
    <recommendedName>
        <fullName evidence="4">DUF998 domain-containing protein</fullName>
    </recommendedName>
</protein>
<evidence type="ECO:0000256" key="1">
    <source>
        <dbReference type="SAM" id="Phobius"/>
    </source>
</evidence>
<dbReference type="OrthoDB" id="7067097at2"/>
<feature type="transmembrane region" description="Helical" evidence="1">
    <location>
        <begin position="104"/>
        <end position="121"/>
    </location>
</feature>
<feature type="transmembrane region" description="Helical" evidence="1">
    <location>
        <begin position="179"/>
        <end position="204"/>
    </location>
</feature>
<feature type="transmembrane region" description="Helical" evidence="1">
    <location>
        <begin position="73"/>
        <end position="92"/>
    </location>
</feature>
<feature type="transmembrane region" description="Helical" evidence="1">
    <location>
        <begin position="155"/>
        <end position="173"/>
    </location>
</feature>
<name>A0A5B8UEJ1_9BACT</name>
<dbReference type="RefSeq" id="WP_146781984.1">
    <property type="nucleotide sequence ID" value="NZ_BAABIO010000006.1"/>
</dbReference>
<gene>
    <name evidence="2" type="ORF">FSB75_02025</name>
</gene>
<evidence type="ECO:0000313" key="3">
    <source>
        <dbReference type="Proteomes" id="UP000321204"/>
    </source>
</evidence>
<dbReference type="EMBL" id="CP042433">
    <property type="protein sequence ID" value="QEC54726.1"/>
    <property type="molecule type" value="Genomic_DNA"/>
</dbReference>
<proteinExistence type="predicted"/>
<feature type="transmembrane region" description="Helical" evidence="1">
    <location>
        <begin position="127"/>
        <end position="148"/>
    </location>
</feature>
<evidence type="ECO:0008006" key="4">
    <source>
        <dbReference type="Google" id="ProtNLM"/>
    </source>
</evidence>
<sequence length="211" mass="23681">MNAAQTNSRRWWTLSPLFGSLVFIFLYTMAAAFYPGGSQADAHAKGFSWMHNYWCNLLSGKALNGEINAGRPFAYTAMVVAALMLLGFLTVAAMGFDFSKRSKIIVLACGLLSLLPLPFLNSSYHDAVANASPFFGLVAMLFVYAGLYKSGWKSLFLFGLFNLVLVAWNNYLWHFTTLYWLPLVQKITFASFLLWICLVTVRLYRHPKGQA</sequence>
<keyword evidence="1" id="KW-0472">Membrane</keyword>
<keyword evidence="1" id="KW-0812">Transmembrane</keyword>
<keyword evidence="3" id="KW-1185">Reference proteome</keyword>
<feature type="transmembrane region" description="Helical" evidence="1">
    <location>
        <begin position="12"/>
        <end position="34"/>
    </location>
</feature>